<dbReference type="InterPro" id="IPR041192">
    <property type="entry name" value="PIN_11"/>
</dbReference>
<dbReference type="Pfam" id="PF18479">
    <property type="entry name" value="PIN_11"/>
    <property type="match status" value="1"/>
</dbReference>
<dbReference type="Gene3D" id="1.20.58.890">
    <property type="match status" value="1"/>
</dbReference>
<protein>
    <recommendedName>
        <fullName evidence="14">ZN451 ligase</fullName>
    </recommendedName>
</protein>
<evidence type="ECO:0000256" key="4">
    <source>
        <dbReference type="ARBA" id="ARBA00023163"/>
    </source>
</evidence>
<sequence>MAAGRAPHGGAGRRRQREEEEGEEEEGAAVPGGRKDRRTEHPATAGTRPGRPVTSPLELLQKEAENGCCEDLPSDDNELERLLKPNEHVLVNWPVGERKTEKHLVKVVYMSDDPQELVEMMQKILQTDEITKIQVLGKGKRKRIEMIFSESEDSDLDKEQRESYSGSNFLYSESSSDDEEPLFQLSKVELCAKIKSLKRKLTDTMRENCRLRQSLVMLQVLPQAVTHFEELVGMAEALLKGGVTSSTSSLHSHAVWKASHNPLAESYTAMHSNSSSPVTLNVEDEVQQTEKQFKIEKWQIALCNKSKPQKFINDLMQALYTHEYMATHSLTGAKSSSSKDKAAKPAMNQNEVQEIIGITKQLFPNTDDALIRRMMGQKLNNCTKKPILSKDLNSGAFQKQSFCGSTAAPQGIISTAVPPSTQDQQDDDSPAANAQLQQSDGCLTPPPPPTPEGQQECHKPTSKVESQLSSSSPAPSPNQSCGQDLRNSDNGITEDRIRKKAGMKHMNKELLVKLKYKKEASSGWKQRWVTWEKYRNIGQAYRDEVGKVQAKQELDLARDVKERMASVMESHSSASLHKSESPASESEDEIEFIGEGHLRPVLECIDLVSSEDEEPNSSSYVHRHTKRKDHIDYQKERVASTLDRLARHVEVEKQQKEEKNKAFKEKVDSQYAHGLQELEFIRGHSDTEAARLCVDQWLKMPGLKPGSVNGGKRGAYKKAAQMQVNSRPKCCPVMHCNREFDNVHLLLGHLQRTRCHKSGPVALSRKSISEVAEIFKAEGHCENCDELFDDKNQINQHKQTTQHNIRVFTTMEESILMFCHINGKHKNQPHLCHITDWSRSLLKRHLTSNESTSKMGSIPSKQKCDLKSNNEDNVANQNQGSACKVKAWYCECLQKFFTEDSVEKHILAANRICHKCAVCGKLAENSSIIRLHMSRFHGGAHLTNFLLWCRACSVDFREEDIMGHVTEFHGGHSYYYEQEAVEDEPKPSTSDTAYISAGEGKACIPSPMELSPERSPIMGKWQCRICEEMFESEESVKQHCMSLESHLFHRYSCGLCRNHFRKVETLQRHFQEHHNQEAQTKYFCGLCGHLFFDTEEEFLIHYKEIHSVDYTFVPEQVEVSIKKEEDFLPVEQGDLLTCGCRTTYDSKINRRNDYENCQKAMLEKGNLWFRCCFCSATAQNIADLKCHLKSHTFKGEMYVVRCAACNKNFNDLFSAHQHYHMKHCFVQKPDLPSLASESEQTASGACVVSKPHRLQFQASPSKTQDRPQLSPLQGPIEGKKENNEESAHCEELSANGDLPDLDYLSTMTHIVLVDLDNWGSFFTELPANLNQGTFIWGFQGGYSNWKPPVQCKIYNYLKRIGCFFLHPHCSTRREAADFALCVHAGRLDGHLPKQIPFTVLSGDKSFLELENQFKLTQRSVCILNPHHIEGDMMCALLNSISDTTKGSDSDEDEDMKLTMKRSLEEINKQEEEDVELQEAIKRSLEEKVEAFRDAASAMEQEKEILLEMIHNIQNSQDMRHISEGEREELNLTANRLMGRTLTVEVSVETIRNAQQQESLLHATKMIDEIVNKLLDDLEDAKMRLMSLYGACTSDVPAGPIDQKFQSVVIGCAIEDQKKIKRRLETLLRNLENSEKSITLLEHQKSSVRQSCNSKQD</sequence>
<reference evidence="12" key="1">
    <citation type="submission" date="2019-10" db="EMBL/GenBank/DDBJ databases">
        <authorList>
            <person name="Soares A.E.R."/>
            <person name="Aleixo A."/>
            <person name="Schneider P."/>
            <person name="Miyaki C.Y."/>
            <person name="Schneider M.P."/>
            <person name="Mello C."/>
            <person name="Vasconcelos A.T.R."/>
        </authorList>
    </citation>
    <scope>NUCLEOTIDE SEQUENCE</scope>
    <source>
        <tissue evidence="12">Muscle</tissue>
    </source>
</reference>
<dbReference type="PANTHER" id="PTHR35346:SF1">
    <property type="entry name" value="BEN DOMAIN-CONTAINING PROTEIN 6"/>
    <property type="match status" value="1"/>
</dbReference>
<evidence type="ECO:0000256" key="8">
    <source>
        <dbReference type="SAM" id="MobiDB-lite"/>
    </source>
</evidence>
<dbReference type="Gene3D" id="1.10.10.2590">
    <property type="entry name" value="BEN domain"/>
    <property type="match status" value="1"/>
</dbReference>
<feature type="region of interest" description="Disordered" evidence="8">
    <location>
        <begin position="1257"/>
        <end position="1290"/>
    </location>
</feature>
<evidence type="ECO:0000256" key="7">
    <source>
        <dbReference type="SAM" id="Coils"/>
    </source>
</evidence>
<evidence type="ECO:0000256" key="1">
    <source>
        <dbReference type="ARBA" id="ARBA00004123"/>
    </source>
</evidence>
<feature type="compositionally biased region" description="Polar residues" evidence="8">
    <location>
        <begin position="1257"/>
        <end position="1271"/>
    </location>
</feature>
<dbReference type="Proteomes" id="UP001145742">
    <property type="component" value="Unassembled WGS sequence"/>
</dbReference>
<dbReference type="InterPro" id="IPR013087">
    <property type="entry name" value="Znf_C2H2_type"/>
</dbReference>
<gene>
    <name evidence="12" type="ORF">WISP_150797</name>
</gene>
<evidence type="ECO:0000256" key="5">
    <source>
        <dbReference type="ARBA" id="ARBA00023242"/>
    </source>
</evidence>
<dbReference type="SMART" id="SM01025">
    <property type="entry name" value="BEN"/>
    <property type="match status" value="1"/>
</dbReference>
<evidence type="ECO:0000259" key="10">
    <source>
        <dbReference type="PROSITE" id="PS51035"/>
    </source>
</evidence>
<keyword evidence="2" id="KW-0678">Repressor</keyword>
<feature type="domain" description="BAG" evidence="10">
    <location>
        <begin position="1558"/>
        <end position="1638"/>
    </location>
</feature>
<dbReference type="InterPro" id="IPR037496">
    <property type="entry name" value="BEND6-like"/>
</dbReference>
<keyword evidence="6" id="KW-0863">Zinc-finger</keyword>
<dbReference type="InterPro" id="IPR003103">
    <property type="entry name" value="BAG_domain"/>
</dbReference>
<feature type="region of interest" description="Disordered" evidence="8">
    <location>
        <begin position="568"/>
        <end position="588"/>
    </location>
</feature>
<dbReference type="SMART" id="SM00264">
    <property type="entry name" value="BAG"/>
    <property type="match status" value="1"/>
</dbReference>
<keyword evidence="6" id="KW-0862">Zinc</keyword>
<dbReference type="EMBL" id="WHWB01034834">
    <property type="protein sequence ID" value="KAJ7403498.1"/>
    <property type="molecule type" value="Genomic_DNA"/>
</dbReference>
<keyword evidence="4" id="KW-0804">Transcription</keyword>
<feature type="domain" description="C2H2-type" evidence="9">
    <location>
        <begin position="1051"/>
        <end position="1078"/>
    </location>
</feature>
<evidence type="ECO:0000256" key="3">
    <source>
        <dbReference type="ARBA" id="ARBA00023015"/>
    </source>
</evidence>
<keyword evidence="6" id="KW-0479">Metal-binding</keyword>
<dbReference type="PROSITE" id="PS51035">
    <property type="entry name" value="BAG"/>
    <property type="match status" value="1"/>
</dbReference>
<feature type="domain" description="BEN" evidence="11">
    <location>
        <begin position="290"/>
        <end position="386"/>
    </location>
</feature>
<feature type="compositionally biased region" description="Low complexity" evidence="8">
    <location>
        <begin position="466"/>
        <end position="480"/>
    </location>
</feature>
<dbReference type="Pfam" id="PF10523">
    <property type="entry name" value="BEN"/>
    <property type="match status" value="1"/>
</dbReference>
<accession>A0ABQ9CJN3</accession>
<name>A0ABQ9CJN3_9PASS</name>
<keyword evidence="5" id="KW-0539">Nucleus</keyword>
<feature type="coiled-coil region" evidence="7">
    <location>
        <begin position="1613"/>
        <end position="1643"/>
    </location>
</feature>
<evidence type="ECO:0000259" key="11">
    <source>
        <dbReference type="PROSITE" id="PS51457"/>
    </source>
</evidence>
<feature type="compositionally biased region" description="Basic and acidic residues" evidence="8">
    <location>
        <begin position="1277"/>
        <end position="1290"/>
    </location>
</feature>
<evidence type="ECO:0000256" key="2">
    <source>
        <dbReference type="ARBA" id="ARBA00022491"/>
    </source>
</evidence>
<dbReference type="Pfam" id="PF23101">
    <property type="entry name" value="Zf-C2H2_ZNF451_1st"/>
    <property type="match status" value="1"/>
</dbReference>
<keyword evidence="7" id="KW-0175">Coiled coil</keyword>
<feature type="compositionally biased region" description="Polar residues" evidence="8">
    <location>
        <begin position="432"/>
        <end position="441"/>
    </location>
</feature>
<keyword evidence="3" id="KW-0805">Transcription regulation</keyword>
<comment type="caution">
    <text evidence="12">The sequence shown here is derived from an EMBL/GenBank/DDBJ whole genome shotgun (WGS) entry which is preliminary data.</text>
</comment>
<evidence type="ECO:0000313" key="13">
    <source>
        <dbReference type="Proteomes" id="UP001145742"/>
    </source>
</evidence>
<dbReference type="InterPro" id="IPR018379">
    <property type="entry name" value="BEN_domain"/>
</dbReference>
<dbReference type="Pfam" id="PF23107">
    <property type="entry name" value="Zf-C2H2_ZNF451_C"/>
    <property type="match status" value="1"/>
</dbReference>
<dbReference type="PROSITE" id="PS51457">
    <property type="entry name" value="BEN"/>
    <property type="match status" value="1"/>
</dbReference>
<dbReference type="InterPro" id="IPR058156">
    <property type="entry name" value="Znf-C2H2_ZNF451"/>
</dbReference>
<feature type="region of interest" description="Disordered" evidence="8">
    <location>
        <begin position="1"/>
        <end position="56"/>
    </location>
</feature>
<keyword evidence="13" id="KW-1185">Reference proteome</keyword>
<comment type="subcellular location">
    <subcellularLocation>
        <location evidence="1">Nucleus</location>
    </subcellularLocation>
</comment>
<dbReference type="InterPro" id="IPR058946">
    <property type="entry name" value="Zf-C2H2_ZNF451_C"/>
</dbReference>
<evidence type="ECO:0000313" key="12">
    <source>
        <dbReference type="EMBL" id="KAJ7403498.1"/>
    </source>
</evidence>
<dbReference type="Pfam" id="PF23108">
    <property type="entry name" value="Zf-C2H2_ZNF451"/>
    <property type="match status" value="1"/>
</dbReference>
<proteinExistence type="predicted"/>
<dbReference type="Gene3D" id="3.30.160.60">
    <property type="entry name" value="Classic Zinc Finger"/>
    <property type="match status" value="1"/>
</dbReference>
<evidence type="ECO:0008006" key="14">
    <source>
        <dbReference type="Google" id="ProtNLM"/>
    </source>
</evidence>
<organism evidence="12 13">
    <name type="scientific">Willisornis vidua</name>
    <name type="common">Xingu scale-backed antbird</name>
    <dbReference type="NCBI Taxonomy" id="1566151"/>
    <lineage>
        <taxon>Eukaryota</taxon>
        <taxon>Metazoa</taxon>
        <taxon>Chordata</taxon>
        <taxon>Craniata</taxon>
        <taxon>Vertebrata</taxon>
        <taxon>Euteleostomi</taxon>
        <taxon>Archelosauria</taxon>
        <taxon>Archosauria</taxon>
        <taxon>Dinosauria</taxon>
        <taxon>Saurischia</taxon>
        <taxon>Theropoda</taxon>
        <taxon>Coelurosauria</taxon>
        <taxon>Aves</taxon>
        <taxon>Neognathae</taxon>
        <taxon>Neoaves</taxon>
        <taxon>Telluraves</taxon>
        <taxon>Australaves</taxon>
        <taxon>Passeriformes</taxon>
        <taxon>Thamnophilidae</taxon>
        <taxon>Willisornis</taxon>
    </lineage>
</organism>
<feature type="region of interest" description="Disordered" evidence="8">
    <location>
        <begin position="413"/>
        <end position="501"/>
    </location>
</feature>
<dbReference type="PROSITE" id="PS50157">
    <property type="entry name" value="ZINC_FINGER_C2H2_2"/>
    <property type="match status" value="1"/>
</dbReference>
<dbReference type="CDD" id="cd18721">
    <property type="entry name" value="PIN_ZNF451-like"/>
    <property type="match status" value="1"/>
</dbReference>
<dbReference type="PROSITE" id="PS00028">
    <property type="entry name" value="ZINC_FINGER_C2H2_1"/>
    <property type="match status" value="3"/>
</dbReference>
<evidence type="ECO:0000256" key="6">
    <source>
        <dbReference type="PROSITE-ProRule" id="PRU00042"/>
    </source>
</evidence>
<dbReference type="InterPro" id="IPR058949">
    <property type="entry name" value="Zf-C2H2_ZNF451_1st"/>
</dbReference>
<evidence type="ECO:0000259" key="9">
    <source>
        <dbReference type="PROSITE" id="PS50157"/>
    </source>
</evidence>
<feature type="compositionally biased region" description="Low complexity" evidence="8">
    <location>
        <begin position="569"/>
        <end position="584"/>
    </location>
</feature>
<feature type="coiled-coil region" evidence="7">
    <location>
        <begin position="1459"/>
        <end position="1501"/>
    </location>
</feature>
<dbReference type="PANTHER" id="PTHR35346">
    <property type="entry name" value="BEN DOMAIN-CONTAINING PROTEIN 6"/>
    <property type="match status" value="1"/>
</dbReference>
<dbReference type="SMART" id="SM00355">
    <property type="entry name" value="ZnF_C2H2"/>
    <property type="match status" value="8"/>
</dbReference>